<sequence length="123" mass="13497">MATPAKKSASRAVKKAPSKVKSTSHVEAMLAKKLSVGVRELRQDASKVLGLVKSGESIIVTEWGTPVAEIRPIQATTMQDLIDAGLVTPAKDKFDPKVFEPLPNPEGRSLLKEFLKERREARY</sequence>
<gene>
    <name evidence="3" type="ORF">UFOPK3820_00684</name>
</gene>
<reference evidence="3" key="1">
    <citation type="submission" date="2020-05" db="EMBL/GenBank/DDBJ databases">
        <authorList>
            <person name="Chiriac C."/>
            <person name="Salcher M."/>
            <person name="Ghai R."/>
            <person name="Kavagutti S V."/>
        </authorList>
    </citation>
    <scope>NUCLEOTIDE SEQUENCE</scope>
</reference>
<organism evidence="3">
    <name type="scientific">freshwater metagenome</name>
    <dbReference type="NCBI Taxonomy" id="449393"/>
    <lineage>
        <taxon>unclassified sequences</taxon>
        <taxon>metagenomes</taxon>
        <taxon>ecological metagenomes</taxon>
    </lineage>
</organism>
<dbReference type="AlphaFoldDB" id="A0A6J5ZAI9"/>
<dbReference type="InterPro" id="IPR051416">
    <property type="entry name" value="phD-YefM_TA_antitoxins"/>
</dbReference>
<accession>A0A6J5ZAI9</accession>
<evidence type="ECO:0000256" key="2">
    <source>
        <dbReference type="SAM" id="MobiDB-lite"/>
    </source>
</evidence>
<name>A0A6J5ZAI9_9ZZZZ</name>
<proteinExistence type="inferred from homology"/>
<comment type="similarity">
    <text evidence="1">Belongs to the phD/YefM antitoxin family.</text>
</comment>
<dbReference type="SUPFAM" id="SSF143120">
    <property type="entry name" value="YefM-like"/>
    <property type="match status" value="1"/>
</dbReference>
<dbReference type="InterPro" id="IPR036165">
    <property type="entry name" value="YefM-like_sf"/>
</dbReference>
<evidence type="ECO:0000313" key="3">
    <source>
        <dbReference type="EMBL" id="CAB4337460.1"/>
    </source>
</evidence>
<dbReference type="EMBL" id="CAESAB010000021">
    <property type="protein sequence ID" value="CAB4337460.1"/>
    <property type="molecule type" value="Genomic_DNA"/>
</dbReference>
<evidence type="ECO:0000256" key="1">
    <source>
        <dbReference type="ARBA" id="ARBA00009981"/>
    </source>
</evidence>
<feature type="region of interest" description="Disordered" evidence="2">
    <location>
        <begin position="1"/>
        <end position="20"/>
    </location>
</feature>
<protein>
    <submittedName>
        <fullName evidence="3">Unannotated protein</fullName>
    </submittedName>
</protein>
<dbReference type="PANTHER" id="PTHR35377">
    <property type="entry name" value="ANTITOXIN VAPB49-RELATED-RELATED"/>
    <property type="match status" value="1"/>
</dbReference>
<feature type="compositionally biased region" description="Basic residues" evidence="2">
    <location>
        <begin position="8"/>
        <end position="18"/>
    </location>
</feature>